<dbReference type="AlphaFoldDB" id="A0A402DMX3"/>
<organism evidence="2 3">
    <name type="scientific">Cellulomonas biazotea</name>
    <dbReference type="NCBI Taxonomy" id="1709"/>
    <lineage>
        <taxon>Bacteria</taxon>
        <taxon>Bacillati</taxon>
        <taxon>Actinomycetota</taxon>
        <taxon>Actinomycetes</taxon>
        <taxon>Micrococcales</taxon>
        <taxon>Cellulomonadaceae</taxon>
        <taxon>Cellulomonas</taxon>
    </lineage>
</organism>
<name>A0A402DMX3_9CELL</name>
<evidence type="ECO:0000313" key="2">
    <source>
        <dbReference type="EMBL" id="GCE75475.1"/>
    </source>
</evidence>
<dbReference type="RefSeq" id="WP_130780078.1">
    <property type="nucleotide sequence ID" value="NZ_BIMR01000026.1"/>
</dbReference>
<evidence type="ECO:0000256" key="1">
    <source>
        <dbReference type="SAM" id="Phobius"/>
    </source>
</evidence>
<dbReference type="EMBL" id="BIMR01000026">
    <property type="protein sequence ID" value="GCE75475.1"/>
    <property type="molecule type" value="Genomic_DNA"/>
</dbReference>
<gene>
    <name evidence="2" type="ORF">CBZ_05310</name>
</gene>
<keyword evidence="1" id="KW-1133">Transmembrane helix</keyword>
<keyword evidence="1" id="KW-0812">Transmembrane</keyword>
<dbReference type="OrthoDB" id="3426404at2"/>
<feature type="transmembrane region" description="Helical" evidence="1">
    <location>
        <begin position="87"/>
        <end position="109"/>
    </location>
</feature>
<evidence type="ECO:0000313" key="3">
    <source>
        <dbReference type="Proteomes" id="UP000289954"/>
    </source>
</evidence>
<feature type="transmembrane region" description="Helical" evidence="1">
    <location>
        <begin position="151"/>
        <end position="168"/>
    </location>
</feature>
<reference evidence="2 3" key="1">
    <citation type="submission" date="2019-01" db="EMBL/GenBank/DDBJ databases">
        <title>Draft genome sequence of Cellulomonas takizawaensis strain TKZ-21.</title>
        <authorList>
            <person name="Yamamura H."/>
            <person name="Hayashi T."/>
            <person name="Hamada M."/>
            <person name="Serisawa Y."/>
            <person name="Matsuyama K."/>
            <person name="Nakagawa Y."/>
            <person name="Otoguro M."/>
            <person name="Yanagida F."/>
            <person name="Hayakawa M."/>
        </authorList>
    </citation>
    <scope>NUCLEOTIDE SEQUENCE [LARGE SCALE GENOMIC DNA]</scope>
    <source>
        <strain evidence="2 3">NBRC12680</strain>
    </source>
</reference>
<keyword evidence="3" id="KW-1185">Reference proteome</keyword>
<protein>
    <submittedName>
        <fullName evidence="2">Uncharacterized protein</fullName>
    </submittedName>
</protein>
<feature type="transmembrane region" description="Helical" evidence="1">
    <location>
        <begin position="121"/>
        <end position="145"/>
    </location>
</feature>
<comment type="caution">
    <text evidence="2">The sequence shown here is derived from an EMBL/GenBank/DDBJ whole genome shotgun (WGS) entry which is preliminary data.</text>
</comment>
<keyword evidence="1" id="KW-0472">Membrane</keyword>
<proteinExistence type="predicted"/>
<dbReference type="Proteomes" id="UP000289954">
    <property type="component" value="Unassembled WGS sequence"/>
</dbReference>
<accession>A0A402DMX3</accession>
<sequence>MDDDPLEAYRLATLPLGIAVVALFLIVLARSHATYWAGRGVTRGAKVVHDSDRGFTWWRTMIEHLEQWTSTRAAQRGLDLVRRWGPIAVTLAYLTVGVQTAVFASAGLIKMPYGRFTLASIPGAVAWAVIWATVGFGAVWAGLALFARSPLALLGVVAVVALLVGWAVRRRLLRRAADDGTEPHPGRHVAEDEPA</sequence>
<feature type="transmembrane region" description="Helical" evidence="1">
    <location>
        <begin position="12"/>
        <end position="29"/>
    </location>
</feature>